<protein>
    <recommendedName>
        <fullName evidence="3">F-box domain-containing protein</fullName>
    </recommendedName>
</protein>
<dbReference type="OMA" id="HPCWFIP"/>
<dbReference type="PANTHER" id="PTHR10706">
    <property type="entry name" value="F-BOX FAMILY PROTEIN"/>
    <property type="match status" value="1"/>
</dbReference>
<keyword evidence="5" id="KW-1185">Reference proteome</keyword>
<evidence type="ECO:0000259" key="3">
    <source>
        <dbReference type="PROSITE" id="PS50181"/>
    </source>
</evidence>
<evidence type="ECO:0000313" key="4">
    <source>
        <dbReference type="EMBL" id="OQD77804.1"/>
    </source>
</evidence>
<dbReference type="Proteomes" id="UP000191522">
    <property type="component" value="Unassembled WGS sequence"/>
</dbReference>
<comment type="pathway">
    <text evidence="1">Protein modification; protein ubiquitination.</text>
</comment>
<name>A0A1V6PLD9_PENDC</name>
<dbReference type="OrthoDB" id="722566at2759"/>
<dbReference type="PROSITE" id="PS50181">
    <property type="entry name" value="FBOX"/>
    <property type="match status" value="1"/>
</dbReference>
<dbReference type="Pfam" id="PF12014">
    <property type="entry name" value="Cyclin_D1_bind"/>
    <property type="match status" value="1"/>
</dbReference>
<dbReference type="PANTHER" id="PTHR10706:SF130">
    <property type="entry name" value="F-BOX ONLY PROTEIN 31"/>
    <property type="match status" value="1"/>
</dbReference>
<feature type="domain" description="F-box" evidence="3">
    <location>
        <begin position="39"/>
        <end position="85"/>
    </location>
</feature>
<evidence type="ECO:0000256" key="2">
    <source>
        <dbReference type="ARBA" id="ARBA00022786"/>
    </source>
</evidence>
<dbReference type="GO" id="GO:0016567">
    <property type="term" value="P:protein ubiquitination"/>
    <property type="evidence" value="ECO:0007669"/>
    <property type="project" value="UniProtKB-UniPathway"/>
</dbReference>
<accession>A0A1V6PLD9</accession>
<keyword evidence="2" id="KW-0833">Ubl conjugation pathway</keyword>
<dbReference type="InterPro" id="IPR001810">
    <property type="entry name" value="F-box_dom"/>
</dbReference>
<dbReference type="InterPro" id="IPR045048">
    <property type="entry name" value="FBXO31/39"/>
</dbReference>
<sequence>MTTATTYHGSSSDHELYAYQQQVDEILHDTPWTEIVQSSCRIDKLPNEILDLILYHLSAQDLTRLASTCRKFTEHTAKDILWARLVNSHLPHPISDPGPFDSFRRLYLAHLPYWFIPQYKIWFSDHNHTGNLILARYDNRRGVIDAYRIIADKGPPELHTWASHPEVMIHSFNPEVSLWLDDPVLLLKDRDPSAKVAACQTWMAERRMPMPAEAQHLFNSLILCPNNTSSTSEPDARLWPPPLIPSNDRIDRETQPLKLPERASDVSEVGFRIRRWAHFRFGLQAGLASDNEAIFSYATLDPSLYTPTKEKPYQGIWGVPIEYSRSMSDSAEGEGDPISSTWKNNSLHAVKLTGDPNVPRGELTFLANLGPDGMLGVADSEPFTGARIVRSRGHVAGLGFRDHCFIDSQLILISTDYIAHYWMEMGHVSYYRRVDIDALSQT</sequence>
<evidence type="ECO:0000256" key="1">
    <source>
        <dbReference type="ARBA" id="ARBA00004906"/>
    </source>
</evidence>
<dbReference type="SUPFAM" id="SSF81383">
    <property type="entry name" value="F-box domain"/>
    <property type="match status" value="1"/>
</dbReference>
<dbReference type="Gene3D" id="1.20.1280.50">
    <property type="match status" value="1"/>
</dbReference>
<dbReference type="EMBL" id="MDYL01000002">
    <property type="protein sequence ID" value="OQD77804.1"/>
    <property type="molecule type" value="Genomic_DNA"/>
</dbReference>
<gene>
    <name evidence="4" type="ORF">PENDEC_c002G01652</name>
</gene>
<proteinExistence type="predicted"/>
<reference evidence="5" key="1">
    <citation type="journal article" date="2017" name="Nat. Microbiol.">
        <title>Global analysis of biosynthetic gene clusters reveals vast potential of secondary metabolite production in Penicillium species.</title>
        <authorList>
            <person name="Nielsen J.C."/>
            <person name="Grijseels S."/>
            <person name="Prigent S."/>
            <person name="Ji B."/>
            <person name="Dainat J."/>
            <person name="Nielsen K.F."/>
            <person name="Frisvad J.C."/>
            <person name="Workman M."/>
            <person name="Nielsen J."/>
        </authorList>
    </citation>
    <scope>NUCLEOTIDE SEQUENCE [LARGE SCALE GENOMIC DNA]</scope>
    <source>
        <strain evidence="5">IBT 11843</strain>
    </source>
</reference>
<dbReference type="STRING" id="69771.A0A1V6PLD9"/>
<dbReference type="AlphaFoldDB" id="A0A1V6PLD9"/>
<dbReference type="InterPro" id="IPR036047">
    <property type="entry name" value="F-box-like_dom_sf"/>
</dbReference>
<dbReference type="UniPathway" id="UPA00143"/>
<evidence type="ECO:0000313" key="5">
    <source>
        <dbReference type="Proteomes" id="UP000191522"/>
    </source>
</evidence>
<organism evidence="4 5">
    <name type="scientific">Penicillium decumbens</name>
    <dbReference type="NCBI Taxonomy" id="69771"/>
    <lineage>
        <taxon>Eukaryota</taxon>
        <taxon>Fungi</taxon>
        <taxon>Dikarya</taxon>
        <taxon>Ascomycota</taxon>
        <taxon>Pezizomycotina</taxon>
        <taxon>Eurotiomycetes</taxon>
        <taxon>Eurotiomycetidae</taxon>
        <taxon>Eurotiales</taxon>
        <taxon>Aspergillaceae</taxon>
        <taxon>Penicillium</taxon>
    </lineage>
</organism>
<dbReference type="Pfam" id="PF12937">
    <property type="entry name" value="F-box-like"/>
    <property type="match status" value="1"/>
</dbReference>
<comment type="caution">
    <text evidence="4">The sequence shown here is derived from an EMBL/GenBank/DDBJ whole genome shotgun (WGS) entry which is preliminary data.</text>
</comment>